<protein>
    <submittedName>
        <fullName evidence="10">Zinc finger protein 235-like</fullName>
    </submittedName>
</protein>
<dbReference type="FunFam" id="3.30.160.60:FF:000358">
    <property type="entry name" value="zinc finger protein 24"/>
    <property type="match status" value="1"/>
</dbReference>
<keyword evidence="3 6" id="KW-0863">Zinc-finger</keyword>
<reference evidence="10" key="1">
    <citation type="submission" date="2025-08" db="UniProtKB">
        <authorList>
            <consortium name="RefSeq"/>
        </authorList>
    </citation>
    <scope>IDENTIFICATION</scope>
</reference>
<keyword evidence="4" id="KW-0862">Zinc</keyword>
<dbReference type="GO" id="GO:0008270">
    <property type="term" value="F:zinc ion binding"/>
    <property type="evidence" value="ECO:0007669"/>
    <property type="project" value="UniProtKB-KW"/>
</dbReference>
<feature type="domain" description="C2H2-type" evidence="8">
    <location>
        <begin position="433"/>
        <end position="460"/>
    </location>
</feature>
<evidence type="ECO:0000259" key="8">
    <source>
        <dbReference type="PROSITE" id="PS50157"/>
    </source>
</evidence>
<dbReference type="AlphaFoldDB" id="A0AAJ6YTI2"/>
<organism evidence="9 10">
    <name type="scientific">Ceratosolen solmsi marchali</name>
    <dbReference type="NCBI Taxonomy" id="326594"/>
    <lineage>
        <taxon>Eukaryota</taxon>
        <taxon>Metazoa</taxon>
        <taxon>Ecdysozoa</taxon>
        <taxon>Arthropoda</taxon>
        <taxon>Hexapoda</taxon>
        <taxon>Insecta</taxon>
        <taxon>Pterygota</taxon>
        <taxon>Neoptera</taxon>
        <taxon>Endopterygota</taxon>
        <taxon>Hymenoptera</taxon>
        <taxon>Apocrita</taxon>
        <taxon>Proctotrupomorpha</taxon>
        <taxon>Chalcidoidea</taxon>
        <taxon>Agaonidae</taxon>
        <taxon>Agaoninae</taxon>
        <taxon>Ceratosolen</taxon>
    </lineage>
</organism>
<name>A0AAJ6YTI2_9HYME</name>
<evidence type="ECO:0000256" key="6">
    <source>
        <dbReference type="PROSITE-ProRule" id="PRU00042"/>
    </source>
</evidence>
<dbReference type="SMART" id="SM00355">
    <property type="entry name" value="ZnF_C2H2"/>
    <property type="match status" value="6"/>
</dbReference>
<evidence type="ECO:0000256" key="1">
    <source>
        <dbReference type="ARBA" id="ARBA00022723"/>
    </source>
</evidence>
<sequence>MSFLYQLYPYKMICFVCNSNVDQNSYTNMFFISLPHIQNLMVNFVLKVLKLSLSDLSSNYICVRCYNLFGILEQVQWTAANIQSEILKIFENRSNQKSKLIKLTPSVSEMEKVDEKHYTNEIVWNHLSDKDLISLSNVTNKIIQNYVISNEVDIQFNKTSYGMSNDVEIQNSNKPSVISNEEESKITNCVAIQQCLENDKVSDVSCNMESLNSKDPTTNILSDTIVTADVDKKSNSEWQNTKDISDLQNDANDNKNLNSAENSENPRINSSHRIQSSWKSGRISKYSQKLLKHSCPTCNKKWRTSTELKIHMKSHSNLRPYMCEKCGQAYKHKHALEIHVGMHNGVSPFRCSHCNKCFTQKGALHRHLPMHTGEMPYQCELCGKRFVHHTSYNMHALSHTGKKSYSCHVCDLSLLSTSHLKRHMRVHSGEKPYTCSVCGKSFAERYNLLAHQKIHDPLQTTVKEIKRNHYK</sequence>
<keyword evidence="2" id="KW-0677">Repeat</keyword>
<evidence type="ECO:0000256" key="3">
    <source>
        <dbReference type="ARBA" id="ARBA00022771"/>
    </source>
</evidence>
<feature type="region of interest" description="Disordered" evidence="7">
    <location>
        <begin position="234"/>
        <end position="280"/>
    </location>
</feature>
<evidence type="ECO:0000256" key="4">
    <source>
        <dbReference type="ARBA" id="ARBA00022833"/>
    </source>
</evidence>
<dbReference type="GO" id="GO:0000981">
    <property type="term" value="F:DNA-binding transcription factor activity, RNA polymerase II-specific"/>
    <property type="evidence" value="ECO:0007669"/>
    <property type="project" value="TreeGrafter"/>
</dbReference>
<dbReference type="Pfam" id="PF00096">
    <property type="entry name" value="zf-C2H2"/>
    <property type="match status" value="3"/>
</dbReference>
<feature type="domain" description="C2H2-type" evidence="8">
    <location>
        <begin position="349"/>
        <end position="376"/>
    </location>
</feature>
<dbReference type="InterPro" id="IPR036236">
    <property type="entry name" value="Znf_C2H2_sf"/>
</dbReference>
<accession>A0AAJ6YTI2</accession>
<evidence type="ECO:0000256" key="5">
    <source>
        <dbReference type="ARBA" id="ARBA00023242"/>
    </source>
</evidence>
<dbReference type="PANTHER" id="PTHR14003:SF23">
    <property type="entry name" value="ZINC FINGER PROTEIN 143"/>
    <property type="match status" value="1"/>
</dbReference>
<dbReference type="InterPro" id="IPR013087">
    <property type="entry name" value="Znf_C2H2_type"/>
</dbReference>
<dbReference type="KEGG" id="csol:105367018"/>
<dbReference type="FunFam" id="3.30.160.60:FF:000624">
    <property type="entry name" value="zinc finger protein 697"/>
    <property type="match status" value="1"/>
</dbReference>
<dbReference type="GeneID" id="105367018"/>
<feature type="compositionally biased region" description="Polar residues" evidence="7">
    <location>
        <begin position="236"/>
        <end position="279"/>
    </location>
</feature>
<keyword evidence="5" id="KW-0539">Nucleus</keyword>
<dbReference type="PANTHER" id="PTHR14003">
    <property type="entry name" value="TRANSCRIPTIONAL REPRESSOR PROTEIN YY"/>
    <property type="match status" value="1"/>
</dbReference>
<feature type="domain" description="C2H2-type" evidence="8">
    <location>
        <begin position="321"/>
        <end position="348"/>
    </location>
</feature>
<dbReference type="GO" id="GO:0031519">
    <property type="term" value="C:PcG protein complex"/>
    <property type="evidence" value="ECO:0007669"/>
    <property type="project" value="TreeGrafter"/>
</dbReference>
<dbReference type="RefSeq" id="XP_011503942.1">
    <property type="nucleotide sequence ID" value="XM_011505640.1"/>
</dbReference>
<gene>
    <name evidence="10" type="primary">LOC105367018</name>
</gene>
<evidence type="ECO:0000256" key="7">
    <source>
        <dbReference type="SAM" id="MobiDB-lite"/>
    </source>
</evidence>
<dbReference type="FunFam" id="3.30.160.60:FF:000446">
    <property type="entry name" value="Zinc finger protein"/>
    <property type="match status" value="2"/>
</dbReference>
<feature type="domain" description="C2H2-type" evidence="8">
    <location>
        <begin position="293"/>
        <end position="320"/>
    </location>
</feature>
<dbReference type="Proteomes" id="UP000695007">
    <property type="component" value="Unplaced"/>
</dbReference>
<dbReference type="GO" id="GO:0005667">
    <property type="term" value="C:transcription regulator complex"/>
    <property type="evidence" value="ECO:0007669"/>
    <property type="project" value="TreeGrafter"/>
</dbReference>
<feature type="domain" description="C2H2-type" evidence="8">
    <location>
        <begin position="405"/>
        <end position="432"/>
    </location>
</feature>
<evidence type="ECO:0000256" key="2">
    <source>
        <dbReference type="ARBA" id="ARBA00022737"/>
    </source>
</evidence>
<evidence type="ECO:0000313" key="10">
    <source>
        <dbReference type="RefSeq" id="XP_011503942.1"/>
    </source>
</evidence>
<keyword evidence="9" id="KW-1185">Reference proteome</keyword>
<dbReference type="Gene3D" id="3.30.160.60">
    <property type="entry name" value="Classic Zinc Finger"/>
    <property type="match status" value="6"/>
</dbReference>
<proteinExistence type="predicted"/>
<dbReference type="PROSITE" id="PS00028">
    <property type="entry name" value="ZINC_FINGER_C2H2_1"/>
    <property type="match status" value="6"/>
</dbReference>
<dbReference type="GO" id="GO:0000785">
    <property type="term" value="C:chromatin"/>
    <property type="evidence" value="ECO:0007669"/>
    <property type="project" value="TreeGrafter"/>
</dbReference>
<dbReference type="PROSITE" id="PS50157">
    <property type="entry name" value="ZINC_FINGER_C2H2_2"/>
    <property type="match status" value="6"/>
</dbReference>
<dbReference type="GO" id="GO:0000978">
    <property type="term" value="F:RNA polymerase II cis-regulatory region sequence-specific DNA binding"/>
    <property type="evidence" value="ECO:0007669"/>
    <property type="project" value="TreeGrafter"/>
</dbReference>
<evidence type="ECO:0000313" key="9">
    <source>
        <dbReference type="Proteomes" id="UP000695007"/>
    </source>
</evidence>
<feature type="domain" description="C2H2-type" evidence="8">
    <location>
        <begin position="377"/>
        <end position="404"/>
    </location>
</feature>
<keyword evidence="1" id="KW-0479">Metal-binding</keyword>
<dbReference type="SUPFAM" id="SSF57667">
    <property type="entry name" value="beta-beta-alpha zinc fingers"/>
    <property type="match status" value="3"/>
</dbReference>